<dbReference type="InterPro" id="IPR011766">
    <property type="entry name" value="TPP_enzyme_TPP-bd"/>
</dbReference>
<evidence type="ECO:0000259" key="9">
    <source>
        <dbReference type="Pfam" id="PF16582"/>
    </source>
</evidence>
<evidence type="ECO:0000256" key="4">
    <source>
        <dbReference type="ARBA" id="ARBA00023052"/>
    </source>
</evidence>
<evidence type="ECO:0000256" key="5">
    <source>
        <dbReference type="ARBA" id="ARBA00023211"/>
    </source>
</evidence>
<dbReference type="SUPFAM" id="SSF52518">
    <property type="entry name" value="Thiamin diphosphate-binding fold (THDP-binding)"/>
    <property type="match status" value="2"/>
</dbReference>
<evidence type="ECO:0000256" key="3">
    <source>
        <dbReference type="ARBA" id="ARBA00022842"/>
    </source>
</evidence>
<evidence type="ECO:0000313" key="11">
    <source>
        <dbReference type="Proteomes" id="UP000051181"/>
    </source>
</evidence>
<dbReference type="GO" id="GO:0070204">
    <property type="term" value="F:2-succinyl-5-enolpyruvyl-6-hydroxy-3-cyclohexene-1-carboxylic-acid synthase activity"/>
    <property type="evidence" value="ECO:0007669"/>
    <property type="project" value="UniProtKB-UniRule"/>
</dbReference>
<accession>A0A0R1F1F6</accession>
<comment type="subunit">
    <text evidence="6">Homodimer.</text>
</comment>
<evidence type="ECO:0000259" key="7">
    <source>
        <dbReference type="Pfam" id="PF02775"/>
    </source>
</evidence>
<dbReference type="Gene3D" id="3.40.50.1220">
    <property type="entry name" value="TPP-binding domain"/>
    <property type="match status" value="1"/>
</dbReference>
<dbReference type="Pfam" id="PF16582">
    <property type="entry name" value="TPP_enzyme_M_2"/>
    <property type="match status" value="1"/>
</dbReference>
<comment type="pathway">
    <text evidence="6">Quinol/quinone metabolism; 1,4-dihydroxy-2-naphthoate biosynthesis; 1,4-dihydroxy-2-naphthoate from chorismate: step 2/7.</text>
</comment>
<comment type="cofactor">
    <cofactor evidence="6">
        <name>Mg(2+)</name>
        <dbReference type="ChEBI" id="CHEBI:18420"/>
    </cofactor>
    <cofactor evidence="6">
        <name>Mn(2+)</name>
        <dbReference type="ChEBI" id="CHEBI:29035"/>
    </cofactor>
</comment>
<proteinExistence type="inferred from homology"/>
<name>A0A0R1F1F6_9LACO</name>
<gene>
    <name evidence="6" type="primary">menD</name>
    <name evidence="10" type="ORF">FD22_GL001601</name>
</gene>
<comment type="cofactor">
    <cofactor evidence="6">
        <name>thiamine diphosphate</name>
        <dbReference type="ChEBI" id="CHEBI:58937"/>
    </cofactor>
    <text evidence="6">Binds 1 thiamine pyrophosphate per subunit.</text>
</comment>
<sequence>MQNETLTLNTHRLISGLIAQGVHQFVISPGSRSTPVALLIAERVQQQPALRIFVDVDERSAAFFALGMAKTQQVPVALVCTSGTAAAEYLPALAEARLLHIPLIVLTTDRPLELTNIGAPQAIDQTELYGKQVKQSQRLELQQPGTTNADFIAFQSQRSVLTAMALPRGPIQLNLPLRKPLLPDLGVTPPQIKTVTVPQATVALAPTALTELAGQLQGKRVLLIAGPEEDSAYRATLLALSQKCHWPLLADSLANLRGRGAVISNFDLLFQARTTLPAALQPDVIIRFGSTPVSAPLMTWLEQQTVPLYLVGAQRQMADYSRATTHVLAADEQLLLAELLAVMPAQDATYLANWQQYAQRLQTKLTVPTELNEVTSVQVLDRLLPATSRLFISNSMPIRDVEDFYSGQAVRELYCNRGANGIDGVVSTAAGMATLGGANYLLIGDLALFHDMNGLMMLRRYQLPLTIVVINNNGGGIFSFLPQAAATDYFEDLFGTPQALDLAQVAALYQRSYQKVTTLVEFEQALQMQVQFIEVISQRADNLQLHRRLVSCLKQELSGDD</sequence>
<dbReference type="InterPro" id="IPR004433">
    <property type="entry name" value="MenaQ_synth_MenD"/>
</dbReference>
<keyword evidence="6" id="KW-0474">Menaquinone biosynthesis</keyword>
<feature type="domain" description="Thiamine pyrophosphate enzyme N-terminal TPP-binding" evidence="8">
    <location>
        <begin position="12"/>
        <end position="128"/>
    </location>
</feature>
<keyword evidence="4 6" id="KW-0786">Thiamine pyrophosphate</keyword>
<dbReference type="GO" id="GO:0000287">
    <property type="term" value="F:magnesium ion binding"/>
    <property type="evidence" value="ECO:0007669"/>
    <property type="project" value="UniProtKB-UniRule"/>
</dbReference>
<evidence type="ECO:0000256" key="1">
    <source>
        <dbReference type="ARBA" id="ARBA00022679"/>
    </source>
</evidence>
<dbReference type="Pfam" id="PF02776">
    <property type="entry name" value="TPP_enzyme_N"/>
    <property type="match status" value="1"/>
</dbReference>
<dbReference type="GO" id="GO:0030976">
    <property type="term" value="F:thiamine pyrophosphate binding"/>
    <property type="evidence" value="ECO:0007669"/>
    <property type="project" value="UniProtKB-UniRule"/>
</dbReference>
<keyword evidence="2 6" id="KW-0479">Metal-binding</keyword>
<dbReference type="UniPathway" id="UPA00079"/>
<dbReference type="GO" id="GO:0030145">
    <property type="term" value="F:manganese ion binding"/>
    <property type="evidence" value="ECO:0007669"/>
    <property type="project" value="UniProtKB-UniRule"/>
</dbReference>
<dbReference type="PANTHER" id="PTHR42916:SF1">
    <property type="entry name" value="PROTEIN PHYLLO, CHLOROPLASTIC"/>
    <property type="match status" value="1"/>
</dbReference>
<dbReference type="PANTHER" id="PTHR42916">
    <property type="entry name" value="2-SUCCINYL-5-ENOLPYRUVYL-6-HYDROXY-3-CYCLOHEXENE-1-CARBOXYLATE SYNTHASE"/>
    <property type="match status" value="1"/>
</dbReference>
<dbReference type="EC" id="2.2.1.9" evidence="6"/>
<dbReference type="HAMAP" id="MF_01659">
    <property type="entry name" value="MenD"/>
    <property type="match status" value="1"/>
</dbReference>
<keyword evidence="1 6" id="KW-0808">Transferase</keyword>
<evidence type="ECO:0000256" key="2">
    <source>
        <dbReference type="ARBA" id="ARBA00022723"/>
    </source>
</evidence>
<dbReference type="RefSeq" id="WP_010010885.1">
    <property type="nucleotide sequence ID" value="NZ_AZCN01000043.1"/>
</dbReference>
<feature type="domain" description="Thiamine pyrophosphate enzyme TPP-binding" evidence="7">
    <location>
        <begin position="427"/>
        <end position="527"/>
    </location>
</feature>
<dbReference type="InterPro" id="IPR032264">
    <property type="entry name" value="MenD_middle"/>
</dbReference>
<reference evidence="10 11" key="1">
    <citation type="journal article" date="2015" name="Genome Announc.">
        <title>Expanding the biotechnology potential of lactobacilli through comparative genomics of 213 strains and associated genera.</title>
        <authorList>
            <person name="Sun Z."/>
            <person name="Harris H.M."/>
            <person name="McCann A."/>
            <person name="Guo C."/>
            <person name="Argimon S."/>
            <person name="Zhang W."/>
            <person name="Yang X."/>
            <person name="Jeffery I.B."/>
            <person name="Cooney J.C."/>
            <person name="Kagawa T.F."/>
            <person name="Liu W."/>
            <person name="Song Y."/>
            <person name="Salvetti E."/>
            <person name="Wrobel A."/>
            <person name="Rasinkangas P."/>
            <person name="Parkhill J."/>
            <person name="Rea M.C."/>
            <person name="O'Sullivan O."/>
            <person name="Ritari J."/>
            <person name="Douillard F.P."/>
            <person name="Paul Ross R."/>
            <person name="Yang R."/>
            <person name="Briner A.E."/>
            <person name="Felis G.E."/>
            <person name="de Vos W.M."/>
            <person name="Barrangou R."/>
            <person name="Klaenhammer T.R."/>
            <person name="Caufield P.W."/>
            <person name="Cui Y."/>
            <person name="Zhang H."/>
            <person name="O'Toole P.W."/>
        </authorList>
    </citation>
    <scope>NUCLEOTIDE SEQUENCE [LARGE SCALE GENOMIC DNA]</scope>
    <source>
        <strain evidence="10 11">DSM 20001</strain>
    </source>
</reference>
<comment type="function">
    <text evidence="6">Catalyzes the thiamine diphosphate-dependent decarboxylation of 2-oxoglutarate and the subsequent addition of the resulting succinic semialdehyde-thiamine pyrophosphate anion to isochorismate to yield 2-succinyl-5-enolpyruvyl-6-hydroxy-3-cyclohexene-1-carboxylate (SEPHCHC).</text>
</comment>
<evidence type="ECO:0000259" key="8">
    <source>
        <dbReference type="Pfam" id="PF02776"/>
    </source>
</evidence>
<dbReference type="Gene3D" id="3.40.50.970">
    <property type="match status" value="2"/>
</dbReference>
<dbReference type="Pfam" id="PF02775">
    <property type="entry name" value="TPP_enzyme_C"/>
    <property type="match status" value="1"/>
</dbReference>
<dbReference type="UniPathway" id="UPA01057">
    <property type="reaction ID" value="UER00164"/>
</dbReference>
<organism evidence="10 11">
    <name type="scientific">Loigolactobacillus coryniformis subsp. coryniformis KCTC 3167 = DSM 20001</name>
    <dbReference type="NCBI Taxonomy" id="913848"/>
    <lineage>
        <taxon>Bacteria</taxon>
        <taxon>Bacillati</taxon>
        <taxon>Bacillota</taxon>
        <taxon>Bacilli</taxon>
        <taxon>Lactobacillales</taxon>
        <taxon>Lactobacillaceae</taxon>
        <taxon>Loigolactobacillus</taxon>
    </lineage>
</organism>
<comment type="pathway">
    <text evidence="6">Quinol/quinone metabolism; menaquinone biosynthesis.</text>
</comment>
<protein>
    <recommendedName>
        <fullName evidence="6">2-succinyl-5-enolpyruvyl-6-hydroxy-3-cyclohexene-1-carboxylate synthase</fullName>
        <shortName evidence="6">SEPHCHC synthase</shortName>
        <ecNumber evidence="6">2.2.1.9</ecNumber>
    </recommendedName>
    <alternativeName>
        <fullName evidence="6">Menaquinone biosynthesis protein MenD</fullName>
    </alternativeName>
</protein>
<dbReference type="EMBL" id="AZCN01000043">
    <property type="protein sequence ID" value="KRK15704.1"/>
    <property type="molecule type" value="Genomic_DNA"/>
</dbReference>
<evidence type="ECO:0000313" key="10">
    <source>
        <dbReference type="EMBL" id="KRK15704.1"/>
    </source>
</evidence>
<dbReference type="PATRIC" id="fig|913848.6.peg.1640"/>
<dbReference type="CDD" id="cd02009">
    <property type="entry name" value="TPP_SHCHC_synthase"/>
    <property type="match status" value="1"/>
</dbReference>
<dbReference type="PIRSF" id="PIRSF004983">
    <property type="entry name" value="MenD"/>
    <property type="match status" value="1"/>
</dbReference>
<dbReference type="InterPro" id="IPR012001">
    <property type="entry name" value="Thiamin_PyroP_enz_TPP-bd_dom"/>
</dbReference>
<dbReference type="CDD" id="cd07037">
    <property type="entry name" value="TPP_PYR_MenD"/>
    <property type="match status" value="1"/>
</dbReference>
<comment type="similarity">
    <text evidence="6">Belongs to the TPP enzyme family. MenD subfamily.</text>
</comment>
<dbReference type="Proteomes" id="UP000051181">
    <property type="component" value="Unassembled WGS sequence"/>
</dbReference>
<dbReference type="GO" id="GO:0009234">
    <property type="term" value="P:menaquinone biosynthetic process"/>
    <property type="evidence" value="ECO:0007669"/>
    <property type="project" value="UniProtKB-UniRule"/>
</dbReference>
<dbReference type="AlphaFoldDB" id="A0A0R1F1F6"/>
<dbReference type="eggNOG" id="COG1165">
    <property type="taxonomic scope" value="Bacteria"/>
</dbReference>
<dbReference type="NCBIfam" id="TIGR00173">
    <property type="entry name" value="menD"/>
    <property type="match status" value="1"/>
</dbReference>
<dbReference type="GeneID" id="65916247"/>
<keyword evidence="5 6" id="KW-0464">Manganese</keyword>
<keyword evidence="3 6" id="KW-0460">Magnesium</keyword>
<dbReference type="InterPro" id="IPR029061">
    <property type="entry name" value="THDP-binding"/>
</dbReference>
<feature type="domain" description="Menaquinone biosynthesis protein MenD middle" evidence="9">
    <location>
        <begin position="217"/>
        <end position="392"/>
    </location>
</feature>
<comment type="catalytic activity">
    <reaction evidence="6">
        <text>isochorismate + 2-oxoglutarate + H(+) = 5-enolpyruvoyl-6-hydroxy-2-succinyl-cyclohex-3-ene-1-carboxylate + CO2</text>
        <dbReference type="Rhea" id="RHEA:25593"/>
        <dbReference type="ChEBI" id="CHEBI:15378"/>
        <dbReference type="ChEBI" id="CHEBI:16526"/>
        <dbReference type="ChEBI" id="CHEBI:16810"/>
        <dbReference type="ChEBI" id="CHEBI:29780"/>
        <dbReference type="ChEBI" id="CHEBI:58818"/>
        <dbReference type="EC" id="2.2.1.9"/>
    </reaction>
</comment>
<comment type="caution">
    <text evidence="10">The sequence shown here is derived from an EMBL/GenBank/DDBJ whole genome shotgun (WGS) entry which is preliminary data.</text>
</comment>
<evidence type="ECO:0000256" key="6">
    <source>
        <dbReference type="HAMAP-Rule" id="MF_01659"/>
    </source>
</evidence>